<dbReference type="Gene3D" id="1.20.58.1880">
    <property type="match status" value="1"/>
</dbReference>
<dbReference type="InterPro" id="IPR017930">
    <property type="entry name" value="Myb_dom"/>
</dbReference>
<dbReference type="Proteomes" id="UP000030680">
    <property type="component" value="Unassembled WGS sequence"/>
</dbReference>
<dbReference type="PROSITE" id="PS50090">
    <property type="entry name" value="MYB_LIKE"/>
    <property type="match status" value="1"/>
</dbReference>
<evidence type="ECO:0000259" key="5">
    <source>
        <dbReference type="PROSITE" id="PS51294"/>
    </source>
</evidence>
<dbReference type="Gene3D" id="1.10.10.60">
    <property type="entry name" value="Homeodomain-like"/>
    <property type="match status" value="1"/>
</dbReference>
<evidence type="ECO:0000313" key="6">
    <source>
        <dbReference type="EMBL" id="EME26853.1"/>
    </source>
</evidence>
<dbReference type="SUPFAM" id="SSF46689">
    <property type="entry name" value="Homeodomain-like"/>
    <property type="match status" value="2"/>
</dbReference>
<dbReference type="GeneID" id="17085804"/>
<dbReference type="InterPro" id="IPR001005">
    <property type="entry name" value="SANT/Myb"/>
</dbReference>
<feature type="compositionally biased region" description="Low complexity" evidence="2">
    <location>
        <begin position="297"/>
        <end position="308"/>
    </location>
</feature>
<feature type="compositionally biased region" description="Basic and acidic residues" evidence="2">
    <location>
        <begin position="674"/>
        <end position="684"/>
    </location>
</feature>
<dbReference type="RefSeq" id="XP_005703373.1">
    <property type="nucleotide sequence ID" value="XM_005703316.1"/>
</dbReference>
<dbReference type="PROSITE" id="PS51293">
    <property type="entry name" value="SANT"/>
    <property type="match status" value="1"/>
</dbReference>
<feature type="domain" description="HTH myb-type" evidence="5">
    <location>
        <begin position="573"/>
        <end position="627"/>
    </location>
</feature>
<dbReference type="SMART" id="SM00717">
    <property type="entry name" value="SANT"/>
    <property type="match status" value="2"/>
</dbReference>
<feature type="compositionally biased region" description="Basic and acidic residues" evidence="2">
    <location>
        <begin position="701"/>
        <end position="723"/>
    </location>
</feature>
<keyword evidence="1" id="KW-0175">Coiled coil</keyword>
<accession>M2XT91</accession>
<organism evidence="6 7">
    <name type="scientific">Galdieria sulphuraria</name>
    <name type="common">Red alga</name>
    <dbReference type="NCBI Taxonomy" id="130081"/>
    <lineage>
        <taxon>Eukaryota</taxon>
        <taxon>Rhodophyta</taxon>
        <taxon>Bangiophyceae</taxon>
        <taxon>Galdieriales</taxon>
        <taxon>Galdieriaceae</taxon>
        <taxon>Galdieria</taxon>
    </lineage>
</organism>
<dbReference type="EMBL" id="KB454541">
    <property type="protein sequence ID" value="EME26853.1"/>
    <property type="molecule type" value="Genomic_DNA"/>
</dbReference>
<dbReference type="Pfam" id="PF00249">
    <property type="entry name" value="Myb_DNA-binding"/>
    <property type="match status" value="1"/>
</dbReference>
<evidence type="ECO:0000259" key="4">
    <source>
        <dbReference type="PROSITE" id="PS51293"/>
    </source>
</evidence>
<sequence>MSQSVPVKNDTEDSCGVQKLSNAVEEPAGEGQLANTTTNTEALNFTTLPTSNKKLTDRLFSCDSPSSQVAVLKEQTPQGNLPSYSAFTNETKPSLSKINSSEELKKKIENINMRVRFLQSQLAAKEAALESRKDFLSHREQLAAKSIPISCSTRKTLKIEPPEPLDVTVNRIQAENARRISESHRLLDYNLSGEDFTSSNIYGLLQEGTLEIQGSEESNLRSHLESSIQKEKDAQLEKIKTLREEYFTLKDAWIERIKKMDRQRSKEGNSSSSRERDVWLVRATRGTDVVKATRNRGPSSSPTNGSSSDETDSRLESNNGKQVNGYDKHSQNSTTAVIPGQVSLFQPFEGGNVLYENPIVEAYFDALVNPWTRAERIVFLKKFLQFGKNFRKIATFLEYKTTEDVVRYYFKNKLKLNLKLLAREYIGSRQQSWKASSAILATSGFPADSVTRRWMMDNFKALKNKESLNNVSDCNSGYLNWRRDSRAPHTLASITGTSFEMQTKKILREHGLQSISEDHTPTFENSTVCIPVGRDGYISPCYVIEKIKVRQQKENLTERRRSGVWKVQGKIKKMDVKKYRWTNKEKNVFFKLLKELGCDWEKISEQIPTKSPLQLRAFYDEYVSQKATEVSEGDSTNPNSPSIASDGEMATFTRSLRKRKESQENLSTKRFRRVVGDNESKEDLNDADSYAQDRASVSHSCKTERFLSEDKMNSQSSFDRDISKVSIPNDLKDEQKNVEDDANSDDTSRIRRRTLNVHDLLSE</sequence>
<keyword evidence="7" id="KW-1185">Reference proteome</keyword>
<dbReference type="CDD" id="cd00167">
    <property type="entry name" value="SANT"/>
    <property type="match status" value="1"/>
</dbReference>
<proteinExistence type="predicted"/>
<evidence type="ECO:0000256" key="2">
    <source>
        <dbReference type="SAM" id="MobiDB-lite"/>
    </source>
</evidence>
<protein>
    <submittedName>
        <fullName evidence="6">Nuclear receptor co-repressor 1</fullName>
    </submittedName>
</protein>
<evidence type="ECO:0000256" key="1">
    <source>
        <dbReference type="SAM" id="Coils"/>
    </source>
</evidence>
<evidence type="ECO:0000313" key="7">
    <source>
        <dbReference type="Proteomes" id="UP000030680"/>
    </source>
</evidence>
<feature type="domain" description="SANT" evidence="4">
    <location>
        <begin position="366"/>
        <end position="417"/>
    </location>
</feature>
<feature type="region of interest" description="Disordered" evidence="2">
    <location>
        <begin position="290"/>
        <end position="332"/>
    </location>
</feature>
<feature type="compositionally biased region" description="Basic and acidic residues" evidence="2">
    <location>
        <begin position="730"/>
        <end position="739"/>
    </location>
</feature>
<name>M2XT91_GALSU</name>
<dbReference type="STRING" id="130081.M2XT91"/>
<dbReference type="InterPro" id="IPR017884">
    <property type="entry name" value="SANT_dom"/>
</dbReference>
<feature type="coiled-coil region" evidence="1">
    <location>
        <begin position="101"/>
        <end position="128"/>
    </location>
</feature>
<feature type="compositionally biased region" description="Polar residues" evidence="2">
    <location>
        <begin position="628"/>
        <end position="643"/>
    </location>
</feature>
<evidence type="ECO:0000259" key="3">
    <source>
        <dbReference type="PROSITE" id="PS50090"/>
    </source>
</evidence>
<reference evidence="7" key="1">
    <citation type="journal article" date="2013" name="Science">
        <title>Gene transfer from bacteria and archaea facilitated evolution of an extremophilic eukaryote.</title>
        <authorList>
            <person name="Schonknecht G."/>
            <person name="Chen W.H."/>
            <person name="Ternes C.M."/>
            <person name="Barbier G.G."/>
            <person name="Shrestha R.P."/>
            <person name="Stanke M."/>
            <person name="Brautigam A."/>
            <person name="Baker B.J."/>
            <person name="Banfield J.F."/>
            <person name="Garavito R.M."/>
            <person name="Carr K."/>
            <person name="Wilkerson C."/>
            <person name="Rensing S.A."/>
            <person name="Gagneul D."/>
            <person name="Dickenson N.E."/>
            <person name="Oesterhelt C."/>
            <person name="Lercher M.J."/>
            <person name="Weber A.P."/>
        </authorList>
    </citation>
    <scope>NUCLEOTIDE SEQUENCE [LARGE SCALE GENOMIC DNA]</scope>
    <source>
        <strain evidence="7">074W</strain>
    </source>
</reference>
<dbReference type="OrthoDB" id="3068at2759"/>
<dbReference type="AlphaFoldDB" id="M2XT91"/>
<keyword evidence="6" id="KW-0675">Receptor</keyword>
<dbReference type="PROSITE" id="PS51294">
    <property type="entry name" value="HTH_MYB"/>
    <property type="match status" value="1"/>
</dbReference>
<dbReference type="eggNOG" id="KOG1878">
    <property type="taxonomic scope" value="Eukaryota"/>
</dbReference>
<gene>
    <name evidence="6" type="ORF">Gasu_55400</name>
</gene>
<dbReference type="Gramene" id="EME26853">
    <property type="protein sequence ID" value="EME26853"/>
    <property type="gene ID" value="Gasu_55400"/>
</dbReference>
<dbReference type="PANTHER" id="PTHR47340">
    <property type="entry name" value="DUPLICATED HOMEODOMAIN-LIKE SUPERFAMILY PROTEIN"/>
    <property type="match status" value="1"/>
</dbReference>
<feature type="domain" description="Myb-like" evidence="3">
    <location>
        <begin position="573"/>
        <end position="623"/>
    </location>
</feature>
<dbReference type="PANTHER" id="PTHR47340:SF1">
    <property type="entry name" value="DUPLICATED HOMEODOMAIN-LIKE SUPERFAMILY PROTEIN"/>
    <property type="match status" value="1"/>
</dbReference>
<feature type="region of interest" description="Disordered" evidence="2">
    <location>
        <begin position="628"/>
        <end position="763"/>
    </location>
</feature>
<dbReference type="InterPro" id="IPR009057">
    <property type="entry name" value="Homeodomain-like_sf"/>
</dbReference>
<dbReference type="KEGG" id="gsl:Gasu_55400"/>